<dbReference type="PROSITE" id="PS51160">
    <property type="entry name" value="ACYLPHOSPHATASE_3"/>
    <property type="match status" value="1"/>
</dbReference>
<dbReference type="SUPFAM" id="SSF54975">
    <property type="entry name" value="Acylphosphatase/BLUF domain-like"/>
    <property type="match status" value="1"/>
</dbReference>
<comment type="caution">
    <text evidence="1">Lacks conserved residue(s) required for the propagation of feature annotation.</text>
</comment>
<dbReference type="InterPro" id="IPR001792">
    <property type="entry name" value="Acylphosphatase-like_dom"/>
</dbReference>
<evidence type="ECO:0000313" key="5">
    <source>
        <dbReference type="Proteomes" id="UP001165060"/>
    </source>
</evidence>
<gene>
    <name evidence="4" type="ORF">TeGR_g15291</name>
</gene>
<accession>A0ABQ6MBI8</accession>
<comment type="similarity">
    <text evidence="2">Belongs to the acylphosphatase family.</text>
</comment>
<organism evidence="4 5">
    <name type="scientific">Tetraparma gracilis</name>
    <dbReference type="NCBI Taxonomy" id="2962635"/>
    <lineage>
        <taxon>Eukaryota</taxon>
        <taxon>Sar</taxon>
        <taxon>Stramenopiles</taxon>
        <taxon>Ochrophyta</taxon>
        <taxon>Bolidophyceae</taxon>
        <taxon>Parmales</taxon>
        <taxon>Triparmaceae</taxon>
        <taxon>Tetraparma</taxon>
    </lineage>
</organism>
<keyword evidence="5" id="KW-1185">Reference proteome</keyword>
<evidence type="ECO:0000256" key="1">
    <source>
        <dbReference type="PROSITE-ProRule" id="PRU00520"/>
    </source>
</evidence>
<protein>
    <recommendedName>
        <fullName evidence="3">Acylphosphatase-like domain-containing protein</fullName>
    </recommendedName>
</protein>
<name>A0ABQ6MBI8_9STRA</name>
<reference evidence="4 5" key="1">
    <citation type="journal article" date="2023" name="Commun. Biol.">
        <title>Genome analysis of Parmales, the sister group of diatoms, reveals the evolutionary specialization of diatoms from phago-mixotrophs to photoautotrophs.</title>
        <authorList>
            <person name="Ban H."/>
            <person name="Sato S."/>
            <person name="Yoshikawa S."/>
            <person name="Yamada K."/>
            <person name="Nakamura Y."/>
            <person name="Ichinomiya M."/>
            <person name="Sato N."/>
            <person name="Blanc-Mathieu R."/>
            <person name="Endo H."/>
            <person name="Kuwata A."/>
            <person name="Ogata H."/>
        </authorList>
    </citation>
    <scope>NUCLEOTIDE SEQUENCE [LARGE SCALE GENOMIC DNA]</scope>
</reference>
<sequence>MVTGAVHGGFYRGVCYNEAFAFRKLTGRLKELKGDAMPYSTEIYVEGAEGKVRGFVRWVRKGPGLAQEVQTCEVEYGEAVGVFDDFVVEQEP</sequence>
<evidence type="ECO:0000259" key="3">
    <source>
        <dbReference type="PROSITE" id="PS51160"/>
    </source>
</evidence>
<dbReference type="Proteomes" id="UP001165060">
    <property type="component" value="Unassembled WGS sequence"/>
</dbReference>
<dbReference type="Gene3D" id="3.30.70.100">
    <property type="match status" value="1"/>
</dbReference>
<evidence type="ECO:0000313" key="4">
    <source>
        <dbReference type="EMBL" id="GMI23291.1"/>
    </source>
</evidence>
<evidence type="ECO:0000256" key="2">
    <source>
        <dbReference type="RuleBase" id="RU004168"/>
    </source>
</evidence>
<dbReference type="Pfam" id="PF00708">
    <property type="entry name" value="Acylphosphatase"/>
    <property type="match status" value="1"/>
</dbReference>
<feature type="domain" description="Acylphosphatase-like" evidence="3">
    <location>
        <begin position="1"/>
        <end position="90"/>
    </location>
</feature>
<dbReference type="InterPro" id="IPR036046">
    <property type="entry name" value="Acylphosphatase-like_dom_sf"/>
</dbReference>
<comment type="caution">
    <text evidence="4">The sequence shown here is derived from an EMBL/GenBank/DDBJ whole genome shotgun (WGS) entry which is preliminary data.</text>
</comment>
<proteinExistence type="inferred from homology"/>
<dbReference type="EMBL" id="BRYB01001327">
    <property type="protein sequence ID" value="GMI23291.1"/>
    <property type="molecule type" value="Genomic_DNA"/>
</dbReference>